<feature type="region of interest" description="Disordered" evidence="1">
    <location>
        <begin position="120"/>
        <end position="156"/>
    </location>
</feature>
<evidence type="ECO:0000256" key="1">
    <source>
        <dbReference type="SAM" id="MobiDB-lite"/>
    </source>
</evidence>
<dbReference type="InterPro" id="IPR020095">
    <property type="entry name" value="PsdUridine_synth_TruA_C"/>
</dbReference>
<feature type="compositionally biased region" description="Acidic residues" evidence="1">
    <location>
        <begin position="132"/>
        <end position="144"/>
    </location>
</feature>
<reference evidence="2" key="1">
    <citation type="submission" date="2019-10" db="EMBL/GenBank/DDBJ databases">
        <authorList>
            <person name="Nor Muhammad N."/>
        </authorList>
    </citation>
    <scope>NUCLEOTIDE SEQUENCE</scope>
</reference>
<dbReference type="EMBL" id="LR730050">
    <property type="protein sequence ID" value="VWP02241.1"/>
    <property type="molecule type" value="Genomic_DNA"/>
</dbReference>
<proteinExistence type="predicted"/>
<accession>A0A5K1K7R9</accession>
<evidence type="ECO:0000313" key="2">
    <source>
        <dbReference type="EMBL" id="VWP02241.1"/>
    </source>
</evidence>
<gene>
    <name evidence="2" type="primary">Q4WQ36</name>
</gene>
<name>A0A5K1K7R9_9APHY</name>
<dbReference type="Gene3D" id="3.30.70.660">
    <property type="entry name" value="Pseudouridine synthase I, catalytic domain, C-terminal subdomain"/>
    <property type="match status" value="1"/>
</dbReference>
<dbReference type="GO" id="GO:0009982">
    <property type="term" value="F:pseudouridine synthase activity"/>
    <property type="evidence" value="ECO:0007669"/>
    <property type="project" value="InterPro"/>
</dbReference>
<sequence>MPALGLLLEYPIFESYSKRVASVNEKLQSDDPEYRPSIDFEVHRTQLDDFKQNYIYSKMRSIEDQFGIFDGWVRSIDAYAGHDLEYLNPKGVIPASAVVKRGEYRNNPFREKKRFDATTFPAGTGAANAVSIEEEESSGDEETLPLDKEELADLEG</sequence>
<dbReference type="AlphaFoldDB" id="A0A5K1K7R9"/>
<organism evidence="2">
    <name type="scientific">Ganoderma boninense</name>
    <dbReference type="NCBI Taxonomy" id="34458"/>
    <lineage>
        <taxon>Eukaryota</taxon>
        <taxon>Fungi</taxon>
        <taxon>Dikarya</taxon>
        <taxon>Basidiomycota</taxon>
        <taxon>Agaricomycotina</taxon>
        <taxon>Agaricomycetes</taxon>
        <taxon>Polyporales</taxon>
        <taxon>Polyporaceae</taxon>
        <taxon>Ganoderma</taxon>
    </lineage>
</organism>
<protein>
    <submittedName>
        <fullName evidence="2">F-box and WD domain protein</fullName>
    </submittedName>
</protein>
<feature type="compositionally biased region" description="Basic and acidic residues" evidence="1">
    <location>
        <begin position="145"/>
        <end position="156"/>
    </location>
</feature>
<dbReference type="GO" id="GO:0003723">
    <property type="term" value="F:RNA binding"/>
    <property type="evidence" value="ECO:0007669"/>
    <property type="project" value="InterPro"/>
</dbReference>